<dbReference type="Proteomes" id="UP000295252">
    <property type="component" value="Chromosome VI"/>
</dbReference>
<proteinExistence type="predicted"/>
<keyword evidence="2" id="KW-1185">Reference proteome</keyword>
<reference evidence="2" key="1">
    <citation type="journal article" date="2014" name="Science">
        <title>The coffee genome provides insight into the convergent evolution of caffeine biosynthesis.</title>
        <authorList>
            <person name="Denoeud F."/>
            <person name="Carretero-Paulet L."/>
            <person name="Dereeper A."/>
            <person name="Droc G."/>
            <person name="Guyot R."/>
            <person name="Pietrella M."/>
            <person name="Zheng C."/>
            <person name="Alberti A."/>
            <person name="Anthony F."/>
            <person name="Aprea G."/>
            <person name="Aury J.M."/>
            <person name="Bento P."/>
            <person name="Bernard M."/>
            <person name="Bocs S."/>
            <person name="Campa C."/>
            <person name="Cenci A."/>
            <person name="Combes M.C."/>
            <person name="Crouzillat D."/>
            <person name="Da Silva C."/>
            <person name="Daddiego L."/>
            <person name="De Bellis F."/>
            <person name="Dussert S."/>
            <person name="Garsmeur O."/>
            <person name="Gayraud T."/>
            <person name="Guignon V."/>
            <person name="Jahn K."/>
            <person name="Jamilloux V."/>
            <person name="Joet T."/>
            <person name="Labadie K."/>
            <person name="Lan T."/>
            <person name="Leclercq J."/>
            <person name="Lepelley M."/>
            <person name="Leroy T."/>
            <person name="Li L.T."/>
            <person name="Librado P."/>
            <person name="Lopez L."/>
            <person name="Munoz A."/>
            <person name="Noel B."/>
            <person name="Pallavicini A."/>
            <person name="Perrotta G."/>
            <person name="Poncet V."/>
            <person name="Pot D."/>
            <person name="Priyono X."/>
            <person name="Rigoreau M."/>
            <person name="Rouard M."/>
            <person name="Rozas J."/>
            <person name="Tranchant-Dubreuil C."/>
            <person name="VanBuren R."/>
            <person name="Zhang Q."/>
            <person name="Andrade A.C."/>
            <person name="Argout X."/>
            <person name="Bertrand B."/>
            <person name="de Kochko A."/>
            <person name="Graziosi G."/>
            <person name="Henry R.J."/>
            <person name="Jayarama X."/>
            <person name="Ming R."/>
            <person name="Nagai C."/>
            <person name="Rounsley S."/>
            <person name="Sankoff D."/>
            <person name="Giuliano G."/>
            <person name="Albert V.A."/>
            <person name="Wincker P."/>
            <person name="Lashermes P."/>
        </authorList>
    </citation>
    <scope>NUCLEOTIDE SEQUENCE [LARGE SCALE GENOMIC DNA]</scope>
    <source>
        <strain evidence="2">cv. DH200-94</strain>
    </source>
</reference>
<sequence>MLESCSRLVKASHYASHCRKTFCLLSRNDCSVADLDAICKPGRPQLYVHQVHILMVFLNTVAPFAEETSTS</sequence>
<dbReference type="InParanoid" id="A0A068TR84"/>
<dbReference type="AlphaFoldDB" id="A0A068TR84"/>
<gene>
    <name evidence="1" type="ORF">GSCOC_T00022564001</name>
</gene>
<protein>
    <submittedName>
        <fullName evidence="1">Uncharacterized protein</fullName>
    </submittedName>
</protein>
<accession>A0A068TR84</accession>
<name>A0A068TR84_COFCA</name>
<dbReference type="EMBL" id="HG739086">
    <property type="protein sequence ID" value="CDO98464.1"/>
    <property type="molecule type" value="Genomic_DNA"/>
</dbReference>
<evidence type="ECO:0000313" key="1">
    <source>
        <dbReference type="EMBL" id="CDO98464.1"/>
    </source>
</evidence>
<evidence type="ECO:0000313" key="2">
    <source>
        <dbReference type="Proteomes" id="UP000295252"/>
    </source>
</evidence>
<dbReference type="Gramene" id="CDO98464">
    <property type="protein sequence ID" value="CDO98464"/>
    <property type="gene ID" value="GSCOC_T00022564001"/>
</dbReference>
<organism evidence="1 2">
    <name type="scientific">Coffea canephora</name>
    <name type="common">Robusta coffee</name>
    <dbReference type="NCBI Taxonomy" id="49390"/>
    <lineage>
        <taxon>Eukaryota</taxon>
        <taxon>Viridiplantae</taxon>
        <taxon>Streptophyta</taxon>
        <taxon>Embryophyta</taxon>
        <taxon>Tracheophyta</taxon>
        <taxon>Spermatophyta</taxon>
        <taxon>Magnoliopsida</taxon>
        <taxon>eudicotyledons</taxon>
        <taxon>Gunneridae</taxon>
        <taxon>Pentapetalae</taxon>
        <taxon>asterids</taxon>
        <taxon>lamiids</taxon>
        <taxon>Gentianales</taxon>
        <taxon>Rubiaceae</taxon>
        <taxon>Ixoroideae</taxon>
        <taxon>Gardenieae complex</taxon>
        <taxon>Bertiereae - Coffeeae clade</taxon>
        <taxon>Coffeeae</taxon>
        <taxon>Coffea</taxon>
    </lineage>
</organism>